<comment type="subunit">
    <text evidence="6">Homotetramer. Forms an RuvA(8)-RuvB(12)-Holliday junction (HJ) complex. HJ DNA is sandwiched between 2 RuvA tetramers; dsDNA enters through RuvA and exits via RuvB. An RuvB hexamer assembles on each DNA strand where it exits the tetramer. Each RuvB hexamer is contacted by two RuvA subunits (via domain III) on 2 adjacent RuvB subunits; this complex drives branch migration. In the full resolvosome a probable DNA-RuvA(4)-RuvB(12)-RuvC(2) complex forms which resolves the HJ.</text>
</comment>
<comment type="function">
    <text evidence="6">The RuvA-RuvB-RuvC complex processes Holliday junction (HJ) DNA during genetic recombination and DNA repair, while the RuvA-RuvB complex plays an important role in the rescue of blocked DNA replication forks via replication fork reversal (RFR). RuvA specifically binds to HJ cruciform DNA, conferring on it an open structure. The RuvB hexamer acts as an ATP-dependent pump, pulling dsDNA into and through the RuvAB complex. HJ branch migration allows RuvC to scan DNA until it finds its consensus sequence, where it cleaves and resolves the cruciform DNA.</text>
</comment>
<feature type="domain" description="Helix-hairpin-helix DNA-binding motif class 1" evidence="7">
    <location>
        <begin position="108"/>
        <end position="127"/>
    </location>
</feature>
<sequence length="205" mass="21276">MIGKLRGIVDSAGEDWVILDVGGVGYVVFCSSRTLAGLPAAGELATLAIETYVREDQIRLFGFATDLEREWFRLLQTVQGVGTKVALAILSTLKASDLASAIALGDKVVVARAPGVGPKVAQRIVTELKDRVPSFDGIAPDLARLQGDLGDARAPAPVADAVSALVNLGYGQAQASAAVAAALREAGEAAETARLIRLGLKELAK</sequence>
<keyword evidence="8" id="KW-0067">ATP-binding</keyword>
<evidence type="ECO:0000256" key="1">
    <source>
        <dbReference type="ARBA" id="ARBA00022490"/>
    </source>
</evidence>
<dbReference type="Gene3D" id="1.10.8.10">
    <property type="entry name" value="DNA helicase RuvA subunit, C-terminal domain"/>
    <property type="match status" value="1"/>
</dbReference>
<keyword evidence="8" id="KW-0378">Hydrolase</keyword>
<dbReference type="Gene3D" id="2.40.50.140">
    <property type="entry name" value="Nucleic acid-binding proteins"/>
    <property type="match status" value="1"/>
</dbReference>
<dbReference type="Proteomes" id="UP001242480">
    <property type="component" value="Unassembled WGS sequence"/>
</dbReference>
<dbReference type="EMBL" id="JAUSVX010000010">
    <property type="protein sequence ID" value="MDQ0472038.1"/>
    <property type="molecule type" value="Genomic_DNA"/>
</dbReference>
<keyword evidence="8" id="KW-0347">Helicase</keyword>
<reference evidence="8 9" key="1">
    <citation type="submission" date="2023-07" db="EMBL/GenBank/DDBJ databases">
        <title>Genomic Encyclopedia of Type Strains, Phase IV (KMG-IV): sequencing the most valuable type-strain genomes for metagenomic binning, comparative biology and taxonomic classification.</title>
        <authorList>
            <person name="Goeker M."/>
        </authorList>
    </citation>
    <scope>NUCLEOTIDE SEQUENCE [LARGE SCALE GENOMIC DNA]</scope>
    <source>
        <strain evidence="8 9">DSM 19619</strain>
    </source>
</reference>
<gene>
    <name evidence="6" type="primary">ruvA</name>
    <name evidence="8" type="ORF">QO011_005065</name>
</gene>
<feature type="region of interest" description="Domain I" evidence="6">
    <location>
        <begin position="1"/>
        <end position="64"/>
    </location>
</feature>
<evidence type="ECO:0000256" key="2">
    <source>
        <dbReference type="ARBA" id="ARBA00022763"/>
    </source>
</evidence>
<keyword evidence="5 6" id="KW-0234">DNA repair</keyword>
<comment type="caution">
    <text evidence="8">The sequence shown here is derived from an EMBL/GenBank/DDBJ whole genome shotgun (WGS) entry which is preliminary data.</text>
</comment>
<evidence type="ECO:0000256" key="5">
    <source>
        <dbReference type="ARBA" id="ARBA00023204"/>
    </source>
</evidence>
<dbReference type="Pfam" id="PF01330">
    <property type="entry name" value="RuvA_N"/>
    <property type="match status" value="1"/>
</dbReference>
<comment type="similarity">
    <text evidence="6">Belongs to the RuvA family.</text>
</comment>
<keyword evidence="2 6" id="KW-0227">DNA damage</keyword>
<evidence type="ECO:0000256" key="3">
    <source>
        <dbReference type="ARBA" id="ARBA00023125"/>
    </source>
</evidence>
<keyword evidence="3 6" id="KW-0238">DNA-binding</keyword>
<dbReference type="Gene3D" id="1.10.150.20">
    <property type="entry name" value="5' to 3' exonuclease, C-terminal subdomain"/>
    <property type="match status" value="1"/>
</dbReference>
<protein>
    <recommendedName>
        <fullName evidence="6">Holliday junction branch migration complex subunit RuvA</fullName>
    </recommendedName>
</protein>
<evidence type="ECO:0000259" key="7">
    <source>
        <dbReference type="SMART" id="SM00278"/>
    </source>
</evidence>
<dbReference type="GO" id="GO:0003678">
    <property type="term" value="F:DNA helicase activity"/>
    <property type="evidence" value="ECO:0007669"/>
    <property type="project" value="UniProtKB-EC"/>
</dbReference>
<dbReference type="RefSeq" id="WP_307278166.1">
    <property type="nucleotide sequence ID" value="NZ_JAUSVX010000010.1"/>
</dbReference>
<dbReference type="InterPro" id="IPR012340">
    <property type="entry name" value="NA-bd_OB-fold"/>
</dbReference>
<keyword evidence="4 6" id="KW-0233">DNA recombination</keyword>
<keyword evidence="8" id="KW-0547">Nucleotide-binding</keyword>
<dbReference type="Pfam" id="PF07499">
    <property type="entry name" value="RuvA_C"/>
    <property type="match status" value="1"/>
</dbReference>
<comment type="caution">
    <text evidence="6">Lacks conserved residue(s) required for the propagation of feature annotation.</text>
</comment>
<proteinExistence type="inferred from homology"/>
<evidence type="ECO:0000313" key="9">
    <source>
        <dbReference type="Proteomes" id="UP001242480"/>
    </source>
</evidence>
<organism evidence="8 9">
    <name type="scientific">Labrys wisconsinensis</name>
    <dbReference type="NCBI Taxonomy" id="425677"/>
    <lineage>
        <taxon>Bacteria</taxon>
        <taxon>Pseudomonadati</taxon>
        <taxon>Pseudomonadota</taxon>
        <taxon>Alphaproteobacteria</taxon>
        <taxon>Hyphomicrobiales</taxon>
        <taxon>Xanthobacteraceae</taxon>
        <taxon>Labrys</taxon>
    </lineage>
</organism>
<name>A0ABU0JCN8_9HYPH</name>
<evidence type="ECO:0000256" key="6">
    <source>
        <dbReference type="HAMAP-Rule" id="MF_00031"/>
    </source>
</evidence>
<accession>A0ABU0JCN8</accession>
<feature type="domain" description="Helix-hairpin-helix DNA-binding motif class 1" evidence="7">
    <location>
        <begin position="73"/>
        <end position="92"/>
    </location>
</feature>
<dbReference type="InterPro" id="IPR003583">
    <property type="entry name" value="Hlx-hairpin-Hlx_DNA-bd_motif"/>
</dbReference>
<keyword evidence="9" id="KW-1185">Reference proteome</keyword>
<dbReference type="InterPro" id="IPR000085">
    <property type="entry name" value="RuvA"/>
</dbReference>
<evidence type="ECO:0000256" key="4">
    <source>
        <dbReference type="ARBA" id="ARBA00023172"/>
    </source>
</evidence>
<dbReference type="NCBIfam" id="TIGR00084">
    <property type="entry name" value="ruvA"/>
    <property type="match status" value="1"/>
</dbReference>
<feature type="region of interest" description="Domain III" evidence="6">
    <location>
        <begin position="153"/>
        <end position="205"/>
    </location>
</feature>
<dbReference type="InterPro" id="IPR010994">
    <property type="entry name" value="RuvA_2-like"/>
</dbReference>
<dbReference type="GO" id="GO:0016787">
    <property type="term" value="F:hydrolase activity"/>
    <property type="evidence" value="ECO:0007669"/>
    <property type="project" value="UniProtKB-KW"/>
</dbReference>
<dbReference type="InterPro" id="IPR013849">
    <property type="entry name" value="DNA_helicase_Holl-junc_RuvA_I"/>
</dbReference>
<comment type="domain">
    <text evidence="6">Has three domains with a flexible linker between the domains II and III and assumes an 'L' shape. Domain III is highly mobile and contacts RuvB.</text>
</comment>
<dbReference type="HAMAP" id="MF_00031">
    <property type="entry name" value="DNA_HJ_migration_RuvA"/>
    <property type="match status" value="1"/>
</dbReference>
<dbReference type="InterPro" id="IPR011114">
    <property type="entry name" value="RuvA_C"/>
</dbReference>
<dbReference type="SUPFAM" id="SSF50249">
    <property type="entry name" value="Nucleic acid-binding proteins"/>
    <property type="match status" value="1"/>
</dbReference>
<keyword evidence="1 6" id="KW-0963">Cytoplasm</keyword>
<evidence type="ECO:0000313" key="8">
    <source>
        <dbReference type="EMBL" id="MDQ0472038.1"/>
    </source>
</evidence>
<dbReference type="SUPFAM" id="SSF46929">
    <property type="entry name" value="DNA helicase RuvA subunit, C-terminal domain"/>
    <property type="match status" value="1"/>
</dbReference>
<dbReference type="SUPFAM" id="SSF47781">
    <property type="entry name" value="RuvA domain 2-like"/>
    <property type="match status" value="1"/>
</dbReference>
<comment type="subcellular location">
    <subcellularLocation>
        <location evidence="6">Cytoplasm</location>
    </subcellularLocation>
</comment>
<dbReference type="SMART" id="SM00278">
    <property type="entry name" value="HhH1"/>
    <property type="match status" value="2"/>
</dbReference>
<dbReference type="Pfam" id="PF14520">
    <property type="entry name" value="HHH_5"/>
    <property type="match status" value="1"/>
</dbReference>
<dbReference type="InterPro" id="IPR036267">
    <property type="entry name" value="RuvA_C_sf"/>
</dbReference>